<dbReference type="AlphaFoldDB" id="A0AA39I0N8"/>
<keyword evidence="1" id="KW-0175">Coiled coil</keyword>
<comment type="caution">
    <text evidence="2">The sequence shown here is derived from an EMBL/GenBank/DDBJ whole genome shotgun (WGS) entry which is preliminary data.</text>
</comment>
<protein>
    <submittedName>
        <fullName evidence="2">Uncharacterized protein</fullName>
    </submittedName>
</protein>
<accession>A0AA39I0N8</accession>
<evidence type="ECO:0000313" key="2">
    <source>
        <dbReference type="EMBL" id="KAK0414249.1"/>
    </source>
</evidence>
<evidence type="ECO:0000256" key="1">
    <source>
        <dbReference type="SAM" id="Coils"/>
    </source>
</evidence>
<organism evidence="2 3">
    <name type="scientific">Steinernema hermaphroditum</name>
    <dbReference type="NCBI Taxonomy" id="289476"/>
    <lineage>
        <taxon>Eukaryota</taxon>
        <taxon>Metazoa</taxon>
        <taxon>Ecdysozoa</taxon>
        <taxon>Nematoda</taxon>
        <taxon>Chromadorea</taxon>
        <taxon>Rhabditida</taxon>
        <taxon>Tylenchina</taxon>
        <taxon>Panagrolaimomorpha</taxon>
        <taxon>Strongyloidoidea</taxon>
        <taxon>Steinernematidae</taxon>
        <taxon>Steinernema</taxon>
    </lineage>
</organism>
<sequence>MSFRVAFLFRPDRFNSTKCKRKAAAFLVCKVQAAATDLRAEFVRIGAQYAIENPEETAEQRIRELNEDIESQEKQLNKANRALGNLKKYTEGTNETD</sequence>
<proteinExistence type="predicted"/>
<keyword evidence="3" id="KW-1185">Reference proteome</keyword>
<feature type="coiled-coil region" evidence="1">
    <location>
        <begin position="55"/>
        <end position="89"/>
    </location>
</feature>
<name>A0AA39I0N8_9BILA</name>
<dbReference type="EMBL" id="JAUCMV010000003">
    <property type="protein sequence ID" value="KAK0414249.1"/>
    <property type="molecule type" value="Genomic_DNA"/>
</dbReference>
<evidence type="ECO:0000313" key="3">
    <source>
        <dbReference type="Proteomes" id="UP001175271"/>
    </source>
</evidence>
<dbReference type="Proteomes" id="UP001175271">
    <property type="component" value="Unassembled WGS sequence"/>
</dbReference>
<reference evidence="2" key="1">
    <citation type="submission" date="2023-06" db="EMBL/GenBank/DDBJ databases">
        <title>Genomic analysis of the entomopathogenic nematode Steinernema hermaphroditum.</title>
        <authorList>
            <person name="Schwarz E.M."/>
            <person name="Heppert J.K."/>
            <person name="Baniya A."/>
            <person name="Schwartz H.T."/>
            <person name="Tan C.-H."/>
            <person name="Antoshechkin I."/>
            <person name="Sternberg P.W."/>
            <person name="Goodrich-Blair H."/>
            <person name="Dillman A.R."/>
        </authorList>
    </citation>
    <scope>NUCLEOTIDE SEQUENCE</scope>
    <source>
        <strain evidence="2">PS9179</strain>
        <tissue evidence="2">Whole animal</tissue>
    </source>
</reference>
<gene>
    <name evidence="2" type="ORF">QR680_007229</name>
</gene>